<sequence length="312" mass="34809">MDVSPVGVLDHGPIPCFQHTAIYLLSTSMNEDAQRGSGRDAACPVPNCPIPIDLILRSSDKVLLGAHKANLEHFSDGFPSVDSVSDSEEPVDLTEDSATLKLLLSGVHKQKLPTLSGLGSKQLLGLAEAGEKYFVYGVMAVCSERIRAESRMVKDEATAATYFAYAAKFGYLEVADAVAPFMIPFDVDTMYDRLKGYDVAFLAWMRYREQYVAISDILTRNYTVPELFNVLGFVPCSSWALYLNGIRKKLPMSVKGHLQLIGANFDRLEWIFDDLQDLLKECTCERCYSAACRWKEKWKQASLNIKPFSSFV</sequence>
<name>A0A8H6HSE7_9AGAR</name>
<dbReference type="EMBL" id="JACGCI010000045">
    <property type="protein sequence ID" value="KAF6752323.1"/>
    <property type="molecule type" value="Genomic_DNA"/>
</dbReference>
<keyword evidence="2" id="KW-1185">Reference proteome</keyword>
<accession>A0A8H6HSE7</accession>
<evidence type="ECO:0000313" key="1">
    <source>
        <dbReference type="EMBL" id="KAF6752323.1"/>
    </source>
</evidence>
<dbReference type="Proteomes" id="UP000521943">
    <property type="component" value="Unassembled WGS sequence"/>
</dbReference>
<reference evidence="1 2" key="1">
    <citation type="submission" date="2020-07" db="EMBL/GenBank/DDBJ databases">
        <title>Comparative genomics of pyrophilous fungi reveals a link between fire events and developmental genes.</title>
        <authorList>
            <consortium name="DOE Joint Genome Institute"/>
            <person name="Steindorff A.S."/>
            <person name="Carver A."/>
            <person name="Calhoun S."/>
            <person name="Stillman K."/>
            <person name="Liu H."/>
            <person name="Lipzen A."/>
            <person name="Pangilinan J."/>
            <person name="Labutti K."/>
            <person name="Bruns T.D."/>
            <person name="Grigoriev I.V."/>
        </authorList>
    </citation>
    <scope>NUCLEOTIDE SEQUENCE [LARGE SCALE GENOMIC DNA]</scope>
    <source>
        <strain evidence="1 2">CBS 144469</strain>
    </source>
</reference>
<evidence type="ECO:0008006" key="3">
    <source>
        <dbReference type="Google" id="ProtNLM"/>
    </source>
</evidence>
<evidence type="ECO:0000313" key="2">
    <source>
        <dbReference type="Proteomes" id="UP000521943"/>
    </source>
</evidence>
<dbReference type="OrthoDB" id="3184970at2759"/>
<organism evidence="1 2">
    <name type="scientific">Ephemerocybe angulata</name>
    <dbReference type="NCBI Taxonomy" id="980116"/>
    <lineage>
        <taxon>Eukaryota</taxon>
        <taxon>Fungi</taxon>
        <taxon>Dikarya</taxon>
        <taxon>Basidiomycota</taxon>
        <taxon>Agaricomycotina</taxon>
        <taxon>Agaricomycetes</taxon>
        <taxon>Agaricomycetidae</taxon>
        <taxon>Agaricales</taxon>
        <taxon>Agaricineae</taxon>
        <taxon>Psathyrellaceae</taxon>
        <taxon>Ephemerocybe</taxon>
    </lineage>
</organism>
<protein>
    <recommendedName>
        <fullName evidence="3">BTB domain-containing protein</fullName>
    </recommendedName>
</protein>
<gene>
    <name evidence="1" type="ORF">DFP72DRAFT_1171819</name>
</gene>
<comment type="caution">
    <text evidence="1">The sequence shown here is derived from an EMBL/GenBank/DDBJ whole genome shotgun (WGS) entry which is preliminary data.</text>
</comment>
<dbReference type="AlphaFoldDB" id="A0A8H6HSE7"/>
<proteinExistence type="predicted"/>